<proteinExistence type="predicted"/>
<dbReference type="EMBL" id="JBKBDD010000003">
    <property type="protein sequence ID" value="MFN6543505.1"/>
    <property type="molecule type" value="Genomic_DNA"/>
</dbReference>
<evidence type="ECO:0000259" key="2">
    <source>
        <dbReference type="Pfam" id="PF01381"/>
    </source>
</evidence>
<reference evidence="3 4" key="1">
    <citation type="submission" date="2024-12" db="EMBL/GenBank/DDBJ databases">
        <title>The coexistence of Mycolicibacterium septicum and Mycolicibacterium nivoides in clinical samples.</title>
        <authorList>
            <person name="Wang C."/>
            <person name="Feng Y."/>
            <person name="Zong Z."/>
        </authorList>
    </citation>
    <scope>NUCLEOTIDE SEQUENCE [LARGE SCALE GENOMIC DNA]</scope>
    <source>
        <strain evidence="3 4">120309</strain>
    </source>
</reference>
<dbReference type="Gene3D" id="1.10.260.40">
    <property type="entry name" value="lambda repressor-like DNA-binding domains"/>
    <property type="match status" value="1"/>
</dbReference>
<feature type="region of interest" description="Disordered" evidence="1">
    <location>
        <begin position="102"/>
        <end position="122"/>
    </location>
</feature>
<name>A0ABW9L7T9_9MYCO</name>
<feature type="domain" description="HTH cro/C1-type" evidence="2">
    <location>
        <begin position="46"/>
        <end position="97"/>
    </location>
</feature>
<dbReference type="SUPFAM" id="SSF47413">
    <property type="entry name" value="lambda repressor-like DNA-binding domains"/>
    <property type="match status" value="1"/>
</dbReference>
<sequence length="122" mass="13161">MRDFIPRALATARIAAILTVMSNVISLRDRSTIRARVAAEVRAEIARAGTTQLAVAQASGIARSTLYRKLKAVEDRDALDVEELEKIAKVLSVPVAKFFMSVDDGRGPDDGGNLARQNKPVG</sequence>
<protein>
    <submittedName>
        <fullName evidence="3">Helix-turn-helix domain-containing protein</fullName>
    </submittedName>
</protein>
<gene>
    <name evidence="3" type="ORF">ACK4CT_09975</name>
</gene>
<evidence type="ECO:0000256" key="1">
    <source>
        <dbReference type="SAM" id="MobiDB-lite"/>
    </source>
</evidence>
<organism evidence="3 4">
    <name type="scientific">Mycolicibacterium nivoides</name>
    <dbReference type="NCBI Taxonomy" id="2487344"/>
    <lineage>
        <taxon>Bacteria</taxon>
        <taxon>Bacillati</taxon>
        <taxon>Actinomycetota</taxon>
        <taxon>Actinomycetes</taxon>
        <taxon>Mycobacteriales</taxon>
        <taxon>Mycobacteriaceae</taxon>
        <taxon>Mycolicibacterium</taxon>
    </lineage>
</organism>
<comment type="caution">
    <text evidence="3">The sequence shown here is derived from an EMBL/GenBank/DDBJ whole genome shotgun (WGS) entry which is preliminary data.</text>
</comment>
<evidence type="ECO:0000313" key="4">
    <source>
        <dbReference type="Proteomes" id="UP001635816"/>
    </source>
</evidence>
<evidence type="ECO:0000313" key="3">
    <source>
        <dbReference type="EMBL" id="MFN6543505.1"/>
    </source>
</evidence>
<keyword evidence="4" id="KW-1185">Reference proteome</keyword>
<dbReference type="Pfam" id="PF01381">
    <property type="entry name" value="HTH_3"/>
    <property type="match status" value="1"/>
</dbReference>
<dbReference type="Proteomes" id="UP001635816">
    <property type="component" value="Unassembled WGS sequence"/>
</dbReference>
<dbReference type="InterPro" id="IPR001387">
    <property type="entry name" value="Cro/C1-type_HTH"/>
</dbReference>
<dbReference type="RefSeq" id="WP_317738059.1">
    <property type="nucleotide sequence ID" value="NZ_JBKBDD010000003.1"/>
</dbReference>
<accession>A0ABW9L7T9</accession>
<dbReference type="InterPro" id="IPR010982">
    <property type="entry name" value="Lambda_DNA-bd_dom_sf"/>
</dbReference>